<feature type="signal peptide" evidence="7">
    <location>
        <begin position="1"/>
        <end position="35"/>
    </location>
</feature>
<comment type="subcellular location">
    <subcellularLocation>
        <location evidence="1">Cell outer membrane</location>
        <topology evidence="1">Multi-pass membrane protein</topology>
    </subcellularLocation>
</comment>
<evidence type="ECO:0000256" key="5">
    <source>
        <dbReference type="ARBA" id="ARBA00023136"/>
    </source>
</evidence>
<evidence type="ECO:0000256" key="4">
    <source>
        <dbReference type="ARBA" id="ARBA00022692"/>
    </source>
</evidence>
<reference evidence="8 9" key="1">
    <citation type="submission" date="2019-07" db="EMBL/GenBank/DDBJ databases">
        <authorList>
            <person name="Park M."/>
        </authorList>
    </citation>
    <scope>NUCLEOTIDE SEQUENCE [LARGE SCALE GENOMIC DNA]</scope>
    <source>
        <strain evidence="8 9">KCTC32445</strain>
    </source>
</reference>
<evidence type="ECO:0000256" key="2">
    <source>
        <dbReference type="ARBA" id="ARBA00022448"/>
    </source>
</evidence>
<feature type="chain" id="PRO_5022185909" evidence="7">
    <location>
        <begin position="36"/>
        <end position="653"/>
    </location>
</feature>
<evidence type="ECO:0000313" key="8">
    <source>
        <dbReference type="EMBL" id="TSB02231.1"/>
    </source>
</evidence>
<dbReference type="InterPro" id="IPR039426">
    <property type="entry name" value="TonB-dep_rcpt-like"/>
</dbReference>
<comment type="caution">
    <text evidence="8">The sequence shown here is derived from an EMBL/GenBank/DDBJ whole genome shotgun (WGS) entry which is preliminary data.</text>
</comment>
<keyword evidence="5" id="KW-0472">Membrane</keyword>
<proteinExistence type="predicted"/>
<evidence type="ECO:0000313" key="9">
    <source>
        <dbReference type="Proteomes" id="UP000320160"/>
    </source>
</evidence>
<keyword evidence="8" id="KW-0675">Receptor</keyword>
<dbReference type="Proteomes" id="UP000320160">
    <property type="component" value="Unassembled WGS sequence"/>
</dbReference>
<dbReference type="InterPro" id="IPR036942">
    <property type="entry name" value="Beta-barrel_TonB_sf"/>
</dbReference>
<sequence>MRPVFRTLMGIWSGGNSMNKVTFLPLLLLASPVFAQRADENAVTQAEDAFGTSIGNEDVGIYNSFDVRGFSPTRAGNIRIEGLYYDQVWALTSRLRRSTTIRIGISAQGFPFPAPTGVVDYALRKPGNEYGLSVVAGGDSYGAITLEADAVVPLQTDKLSLGAGIGLYKNEFFNGTNSLQHVEGVSLRWTPNPDIEIIPFWSRSDIYDDEIGPVLVPAGSYLPPRVKRRQYLGPQWAEYEGVASTYGGIGRFDLSPDWQLRGGVFQSYFSNRTDHFAFITDLTPDGQGNYLVFADPPNRLASTSGELRLSRKFSEGARFHQIHLSLRARDRESRYDGTDVIDLGPTRINMIVNAPEPIRNFGPQTRDTVRQQTLGIAYEGRWKNVGELSIGIQKTRYRKRTDQPGLTPAVARDNPWLFNIAAAAYVTDSLAIYGGYTRGLEESGVAPPNASNRNDALPAIITSQRDIGLRWSLSPKVKLIAGLFDVRKPYFNLDAANRFDLLGDTKNQGIEMSLSGALTPKLDIVAGAVLSRPRVTGEGVALGRLGKLPVGQTARRVDLNLDWRPPLFDGLSVDVNVSHSGRIIATRDNLVSIPSRTLIDLGGRYAFKIGDALASLRVSASNVLNSYGFDLQGAGAYDLIDGRRVGVRLAVDF</sequence>
<keyword evidence="6" id="KW-0998">Cell outer membrane</keyword>
<organism evidence="8 9">
    <name type="scientific">Sphingorhabdus contaminans</name>
    <dbReference type="NCBI Taxonomy" id="1343899"/>
    <lineage>
        <taxon>Bacteria</taxon>
        <taxon>Pseudomonadati</taxon>
        <taxon>Pseudomonadota</taxon>
        <taxon>Alphaproteobacteria</taxon>
        <taxon>Sphingomonadales</taxon>
        <taxon>Sphingomonadaceae</taxon>
        <taxon>Sphingorhabdus</taxon>
    </lineage>
</organism>
<dbReference type="SUPFAM" id="SSF56935">
    <property type="entry name" value="Porins"/>
    <property type="match status" value="1"/>
</dbReference>
<evidence type="ECO:0000256" key="3">
    <source>
        <dbReference type="ARBA" id="ARBA00022452"/>
    </source>
</evidence>
<dbReference type="PANTHER" id="PTHR32552">
    <property type="entry name" value="FERRICHROME IRON RECEPTOR-RELATED"/>
    <property type="match status" value="1"/>
</dbReference>
<gene>
    <name evidence="8" type="ORF">FOM92_14065</name>
</gene>
<keyword evidence="7" id="KW-0732">Signal</keyword>
<keyword evidence="9" id="KW-1185">Reference proteome</keyword>
<protein>
    <submittedName>
        <fullName evidence="8">TonB-dependent receptor</fullName>
    </submittedName>
</protein>
<dbReference type="GO" id="GO:0015344">
    <property type="term" value="F:siderophore uptake transmembrane transporter activity"/>
    <property type="evidence" value="ECO:0007669"/>
    <property type="project" value="TreeGrafter"/>
</dbReference>
<name>A0A553WC12_9SPHN</name>
<dbReference type="PANTHER" id="PTHR32552:SF82">
    <property type="entry name" value="FCUA PROTEIN"/>
    <property type="match status" value="1"/>
</dbReference>
<dbReference type="Gene3D" id="2.40.170.20">
    <property type="entry name" value="TonB-dependent receptor, beta-barrel domain"/>
    <property type="match status" value="1"/>
</dbReference>
<evidence type="ECO:0000256" key="6">
    <source>
        <dbReference type="ARBA" id="ARBA00023237"/>
    </source>
</evidence>
<dbReference type="EMBL" id="VKKU01000002">
    <property type="protein sequence ID" value="TSB02231.1"/>
    <property type="molecule type" value="Genomic_DNA"/>
</dbReference>
<dbReference type="AlphaFoldDB" id="A0A553WC12"/>
<keyword evidence="2" id="KW-0813">Transport</keyword>
<dbReference type="OrthoDB" id="9760333at2"/>
<dbReference type="GO" id="GO:0009279">
    <property type="term" value="C:cell outer membrane"/>
    <property type="evidence" value="ECO:0007669"/>
    <property type="project" value="UniProtKB-SubCell"/>
</dbReference>
<evidence type="ECO:0000256" key="7">
    <source>
        <dbReference type="SAM" id="SignalP"/>
    </source>
</evidence>
<accession>A0A553WC12</accession>
<keyword evidence="4" id="KW-0812">Transmembrane</keyword>
<keyword evidence="3" id="KW-1134">Transmembrane beta strand</keyword>
<evidence type="ECO:0000256" key="1">
    <source>
        <dbReference type="ARBA" id="ARBA00004571"/>
    </source>
</evidence>